<evidence type="ECO:0000256" key="3">
    <source>
        <dbReference type="ARBA" id="ARBA00004141"/>
    </source>
</evidence>
<evidence type="ECO:0000256" key="5">
    <source>
        <dbReference type="ARBA" id="ARBA00011558"/>
    </source>
</evidence>
<accession>A0ABS0XXR6</accession>
<feature type="transmembrane region" description="Helical" evidence="16">
    <location>
        <begin position="102"/>
        <end position="126"/>
    </location>
</feature>
<evidence type="ECO:0000256" key="9">
    <source>
        <dbReference type="ARBA" id="ARBA00022617"/>
    </source>
</evidence>
<organism evidence="17 18">
    <name type="scientific">Microvirga splendida</name>
    <dbReference type="NCBI Taxonomy" id="2795727"/>
    <lineage>
        <taxon>Bacteria</taxon>
        <taxon>Pseudomonadati</taxon>
        <taxon>Pseudomonadota</taxon>
        <taxon>Alphaproteobacteria</taxon>
        <taxon>Hyphomicrobiales</taxon>
        <taxon>Methylobacteriaceae</taxon>
        <taxon>Microvirga</taxon>
    </lineage>
</organism>
<reference evidence="18" key="1">
    <citation type="submission" date="2020-12" db="EMBL/GenBank/DDBJ databases">
        <title>Hymenobacter sp.</title>
        <authorList>
            <person name="Kim M.K."/>
        </authorList>
    </citation>
    <scope>NUCLEOTIDE SEQUENCE [LARGE SCALE GENOMIC DNA]</scope>
    <source>
        <strain evidence="18">BT325</strain>
    </source>
</reference>
<proteinExistence type="predicted"/>
<comment type="cofactor">
    <cofactor evidence="1">
        <name>heme</name>
        <dbReference type="ChEBI" id="CHEBI:30413"/>
    </cofactor>
</comment>
<keyword evidence="7" id="KW-0813">Transport</keyword>
<evidence type="ECO:0000256" key="10">
    <source>
        <dbReference type="ARBA" id="ARBA00022692"/>
    </source>
</evidence>
<evidence type="ECO:0000256" key="7">
    <source>
        <dbReference type="ARBA" id="ARBA00022448"/>
    </source>
</evidence>
<dbReference type="Gene3D" id="1.20.1300.10">
    <property type="entry name" value="Fumarate reductase/succinate dehydrogenase, transmembrane subunit"/>
    <property type="match status" value="1"/>
</dbReference>
<evidence type="ECO:0000256" key="16">
    <source>
        <dbReference type="SAM" id="Phobius"/>
    </source>
</evidence>
<dbReference type="InterPro" id="IPR000701">
    <property type="entry name" value="SuccDH_FuR_B_TM-su"/>
</dbReference>
<dbReference type="Proteomes" id="UP000620670">
    <property type="component" value="Unassembled WGS sequence"/>
</dbReference>
<evidence type="ECO:0000256" key="4">
    <source>
        <dbReference type="ARBA" id="ARBA00005163"/>
    </source>
</evidence>
<dbReference type="NCBIfam" id="TIGR02968">
    <property type="entry name" value="succ_dehyd_anc"/>
    <property type="match status" value="1"/>
</dbReference>
<dbReference type="InterPro" id="IPR034804">
    <property type="entry name" value="SQR/QFR_C/D"/>
</dbReference>
<comment type="function">
    <text evidence="2">Membrane-anchoring subunit of succinate dehydrogenase (SDH).</text>
</comment>
<sequence>MDRQHMRSPLARAMGLGSAKKGVEHWWAERVSAVALIPLTLWFVASIIAQTGSDHATFITWLRTPVATIMMVLLLVALFHHTALGLQVVIEDYRHAGAKFAALVIMRLSCFGLATAGIIATLHIAFGG</sequence>
<dbReference type="Pfam" id="PF01127">
    <property type="entry name" value="Sdh_cyt"/>
    <property type="match status" value="1"/>
</dbReference>
<keyword evidence="11" id="KW-0479">Metal-binding</keyword>
<dbReference type="InterPro" id="IPR014312">
    <property type="entry name" value="Succ_DH_anchor"/>
</dbReference>
<keyword evidence="13 16" id="KW-1133">Transmembrane helix</keyword>
<evidence type="ECO:0000256" key="8">
    <source>
        <dbReference type="ARBA" id="ARBA00022532"/>
    </source>
</evidence>
<evidence type="ECO:0000313" key="18">
    <source>
        <dbReference type="Proteomes" id="UP000620670"/>
    </source>
</evidence>
<evidence type="ECO:0000256" key="13">
    <source>
        <dbReference type="ARBA" id="ARBA00022989"/>
    </source>
</evidence>
<dbReference type="SUPFAM" id="SSF81343">
    <property type="entry name" value="Fumarate reductase respiratory complex transmembrane subunits"/>
    <property type="match status" value="1"/>
</dbReference>
<comment type="pathway">
    <text evidence="4">Carbohydrate metabolism; tricarboxylic acid cycle.</text>
</comment>
<protein>
    <recommendedName>
        <fullName evidence="6">Succinate dehydrogenase hydrophobic membrane anchor subunit</fullName>
    </recommendedName>
</protein>
<keyword evidence="12" id="KW-0249">Electron transport</keyword>
<gene>
    <name evidence="17" type="primary">sdhD</name>
    <name evidence="17" type="ORF">JAO75_05385</name>
</gene>
<comment type="subunit">
    <text evidence="5">Part of an enzyme complex containing four subunits: a flavoprotein, an iron-sulfur protein, plus two membrane-anchoring proteins, SdhC and SdhD.</text>
</comment>
<keyword evidence="9" id="KW-0349">Heme</keyword>
<evidence type="ECO:0000256" key="14">
    <source>
        <dbReference type="ARBA" id="ARBA00023004"/>
    </source>
</evidence>
<evidence type="ECO:0000256" key="12">
    <source>
        <dbReference type="ARBA" id="ARBA00022982"/>
    </source>
</evidence>
<dbReference type="CDD" id="cd03495">
    <property type="entry name" value="SQR_TypeC_SdhD_like"/>
    <property type="match status" value="1"/>
</dbReference>
<evidence type="ECO:0000256" key="15">
    <source>
        <dbReference type="ARBA" id="ARBA00023136"/>
    </source>
</evidence>
<keyword evidence="8" id="KW-0816">Tricarboxylic acid cycle</keyword>
<evidence type="ECO:0000313" key="17">
    <source>
        <dbReference type="EMBL" id="MBJ6124839.1"/>
    </source>
</evidence>
<comment type="subcellular location">
    <subcellularLocation>
        <location evidence="3">Membrane</location>
        <topology evidence="3">Multi-pass membrane protein</topology>
    </subcellularLocation>
</comment>
<evidence type="ECO:0000256" key="11">
    <source>
        <dbReference type="ARBA" id="ARBA00022723"/>
    </source>
</evidence>
<evidence type="ECO:0000256" key="2">
    <source>
        <dbReference type="ARBA" id="ARBA00004050"/>
    </source>
</evidence>
<keyword evidence="14" id="KW-0408">Iron</keyword>
<feature type="transmembrane region" description="Helical" evidence="16">
    <location>
        <begin position="69"/>
        <end position="90"/>
    </location>
</feature>
<evidence type="ECO:0000256" key="6">
    <source>
        <dbReference type="ARBA" id="ARBA00019425"/>
    </source>
</evidence>
<comment type="caution">
    <text evidence="17">The sequence shown here is derived from an EMBL/GenBank/DDBJ whole genome shotgun (WGS) entry which is preliminary data.</text>
</comment>
<keyword evidence="18" id="KW-1185">Reference proteome</keyword>
<dbReference type="EMBL" id="JAELXT010000003">
    <property type="protein sequence ID" value="MBJ6124839.1"/>
    <property type="molecule type" value="Genomic_DNA"/>
</dbReference>
<evidence type="ECO:0000256" key="1">
    <source>
        <dbReference type="ARBA" id="ARBA00001971"/>
    </source>
</evidence>
<keyword evidence="10 16" id="KW-0812">Transmembrane</keyword>
<keyword evidence="15 16" id="KW-0472">Membrane</keyword>
<name>A0ABS0XXR6_9HYPH</name>
<feature type="transmembrane region" description="Helical" evidence="16">
    <location>
        <begin position="31"/>
        <end position="49"/>
    </location>
</feature>
<dbReference type="RefSeq" id="WP_199047314.1">
    <property type="nucleotide sequence ID" value="NZ_JAELXT010000003.1"/>
</dbReference>